<dbReference type="Proteomes" id="UP000494165">
    <property type="component" value="Unassembled WGS sequence"/>
</dbReference>
<proteinExistence type="predicted"/>
<dbReference type="Pfam" id="PF11901">
    <property type="entry name" value="DM9"/>
    <property type="match status" value="1"/>
</dbReference>
<dbReference type="EMBL" id="CADEPI010000343">
    <property type="protein sequence ID" value="CAB3384239.1"/>
    <property type="molecule type" value="Genomic_DNA"/>
</dbReference>
<dbReference type="InterPro" id="IPR006616">
    <property type="entry name" value="DM9_repeat"/>
</dbReference>
<evidence type="ECO:0000313" key="1">
    <source>
        <dbReference type="EMBL" id="CAB3384239.1"/>
    </source>
</evidence>
<dbReference type="OrthoDB" id="1925699at2759"/>
<name>A0A8S1DVS3_9INSE</name>
<sequence length="144" mass="16033">MASWLNVREGRTVDTLSVAPEFRVNGEAPNCIARAWIDDNLVPGYVRLSSHVGFFVHQGQVVTKKEFQLFLNGNLEWLEYEQGQPLPLEALQVGRTAQNEPLFVGNVEVEGVVMYGKVQGHVCYVATDSGVIERTSFLLLAIIE</sequence>
<dbReference type="PANTHER" id="PTHR31649">
    <property type="entry name" value="AGAP009604-PA"/>
    <property type="match status" value="1"/>
</dbReference>
<protein>
    <submittedName>
        <fullName evidence="1">Uncharacterized protein</fullName>
    </submittedName>
</protein>
<accession>A0A8S1DVS3</accession>
<dbReference type="PANTHER" id="PTHR31649:SF1">
    <property type="entry name" value="FARNESOIC ACID O-METHYL TRANSFERASE DOMAIN-CONTAINING PROTEIN"/>
    <property type="match status" value="1"/>
</dbReference>
<reference evidence="1 2" key="1">
    <citation type="submission" date="2020-04" db="EMBL/GenBank/DDBJ databases">
        <authorList>
            <person name="Alioto T."/>
            <person name="Alioto T."/>
            <person name="Gomez Garrido J."/>
        </authorList>
    </citation>
    <scope>NUCLEOTIDE SEQUENCE [LARGE SCALE GENOMIC DNA]</scope>
</reference>
<evidence type="ECO:0000313" key="2">
    <source>
        <dbReference type="Proteomes" id="UP000494165"/>
    </source>
</evidence>
<keyword evidence="2" id="KW-1185">Reference proteome</keyword>
<comment type="caution">
    <text evidence="1">The sequence shown here is derived from an EMBL/GenBank/DDBJ whole genome shotgun (WGS) entry which is preliminary data.</text>
</comment>
<dbReference type="SMART" id="SM00696">
    <property type="entry name" value="DM9"/>
    <property type="match status" value="1"/>
</dbReference>
<organism evidence="1 2">
    <name type="scientific">Cloeon dipterum</name>
    <dbReference type="NCBI Taxonomy" id="197152"/>
    <lineage>
        <taxon>Eukaryota</taxon>
        <taxon>Metazoa</taxon>
        <taxon>Ecdysozoa</taxon>
        <taxon>Arthropoda</taxon>
        <taxon>Hexapoda</taxon>
        <taxon>Insecta</taxon>
        <taxon>Pterygota</taxon>
        <taxon>Palaeoptera</taxon>
        <taxon>Ephemeroptera</taxon>
        <taxon>Pisciforma</taxon>
        <taxon>Baetidae</taxon>
        <taxon>Cloeon</taxon>
    </lineage>
</organism>
<dbReference type="AlphaFoldDB" id="A0A8S1DVS3"/>
<gene>
    <name evidence="1" type="ORF">CLODIP_2_CD03180</name>
</gene>